<dbReference type="SUPFAM" id="SSF63829">
    <property type="entry name" value="Calcium-dependent phosphotriesterase"/>
    <property type="match status" value="1"/>
</dbReference>
<dbReference type="RefSeq" id="WP_096432138.1">
    <property type="nucleotide sequence ID" value="NZ_AP018042.1"/>
</dbReference>
<dbReference type="Gene3D" id="2.120.10.30">
    <property type="entry name" value="TolB, C-terminal domain"/>
    <property type="match status" value="1"/>
</dbReference>
<dbReference type="GO" id="GO:0000209">
    <property type="term" value="P:protein polyubiquitination"/>
    <property type="evidence" value="ECO:0007669"/>
    <property type="project" value="TreeGrafter"/>
</dbReference>
<name>A0A1Y1CQ97_9BACT</name>
<dbReference type="GO" id="GO:0061630">
    <property type="term" value="F:ubiquitin protein ligase activity"/>
    <property type="evidence" value="ECO:0007669"/>
    <property type="project" value="TreeGrafter"/>
</dbReference>
<dbReference type="Proteomes" id="UP000218267">
    <property type="component" value="Chromosome"/>
</dbReference>
<accession>A0A1Y1CQ97</accession>
<dbReference type="InterPro" id="IPR011042">
    <property type="entry name" value="6-blade_b-propeller_TolB-like"/>
</dbReference>
<reference evidence="1 2" key="1">
    <citation type="journal article" date="2018" name="Mar. Genomics">
        <title>Complete genome sequence of Marinifilaceae bacterium strain SPP2, isolated from the Antarctic marine sediment.</title>
        <authorList>
            <person name="Watanabe M."/>
            <person name="Kojima H."/>
            <person name="Fukui M."/>
        </authorList>
    </citation>
    <scope>NUCLEOTIDE SEQUENCE [LARGE SCALE GENOMIC DNA]</scope>
    <source>
        <strain evidence="1 2">SPP2</strain>
    </source>
</reference>
<dbReference type="PANTHER" id="PTHR24104">
    <property type="entry name" value="E3 UBIQUITIN-PROTEIN LIGASE NHLRC1-RELATED"/>
    <property type="match status" value="1"/>
</dbReference>
<evidence type="ECO:0000313" key="1">
    <source>
        <dbReference type="EMBL" id="BAX82112.1"/>
    </source>
</evidence>
<proteinExistence type="predicted"/>
<dbReference type="GO" id="GO:0043161">
    <property type="term" value="P:proteasome-mediated ubiquitin-dependent protein catabolic process"/>
    <property type="evidence" value="ECO:0007669"/>
    <property type="project" value="TreeGrafter"/>
</dbReference>
<dbReference type="OrthoDB" id="1114659at2"/>
<keyword evidence="2" id="KW-1185">Reference proteome</keyword>
<dbReference type="PANTHER" id="PTHR24104:SF25">
    <property type="entry name" value="PROTEIN LIN-41"/>
    <property type="match status" value="1"/>
</dbReference>
<evidence type="ECO:0008006" key="3">
    <source>
        <dbReference type="Google" id="ProtNLM"/>
    </source>
</evidence>
<dbReference type="InterPro" id="IPR050952">
    <property type="entry name" value="TRIM-NHL_E3_ligases"/>
</dbReference>
<protein>
    <recommendedName>
        <fullName evidence="3">NHL repeat containing protein</fullName>
    </recommendedName>
</protein>
<sequence>MKNKLILWLSVILLLVVVAFMAKDLFVTTDRPQENIYEYDLKELRKVDSSKISHKEVKQIKIQANELHGIAIDDKDQIYVSTDENILVLDSEGKQINSLKVRGEARCLTVAENGNILVGLGNRVDIRKPDGSLRNSFVVAGEKAFITSLAIDGDNVYVADAGQKIVHHYNIDGEKINEIGGKNPEAGIKGFVIPSPYFDLMIGRQAELWVVNPGRHAFEAYNSRGEQISSWERTSMSLDGFSGCCNPANIAMLSDGSFVTAEKGLERVKIHLPSGDFKSVVAAPELFEEGTVGIDLAVDSQDRILVLDPVQKMIRIFEAK</sequence>
<dbReference type="EMBL" id="AP018042">
    <property type="protein sequence ID" value="BAX82112.1"/>
    <property type="molecule type" value="Genomic_DNA"/>
</dbReference>
<dbReference type="AlphaFoldDB" id="A0A1Y1CQ97"/>
<evidence type="ECO:0000313" key="2">
    <source>
        <dbReference type="Proteomes" id="UP000218267"/>
    </source>
</evidence>
<dbReference type="GO" id="GO:0008270">
    <property type="term" value="F:zinc ion binding"/>
    <property type="evidence" value="ECO:0007669"/>
    <property type="project" value="UniProtKB-KW"/>
</dbReference>
<reference evidence="2" key="2">
    <citation type="journal article" date="2020" name="Antonie Van Leeuwenhoek">
        <title>Labilibaculum antarcticum sp. nov., a novel facultative anaerobic, psychrotorelant bacterium isolated from marine sediment of Antarctica.</title>
        <authorList>
            <person name="Watanabe M."/>
            <person name="Kojima H."/>
            <person name="Fukui M."/>
        </authorList>
    </citation>
    <scope>NUCLEOTIDE SEQUENCE [LARGE SCALE GENOMIC DNA]</scope>
    <source>
        <strain evidence="2">SPP2</strain>
    </source>
</reference>
<gene>
    <name evidence="1" type="ORF">ALGA_3820</name>
</gene>
<organism evidence="1 2">
    <name type="scientific">Labilibaculum antarcticum</name>
    <dbReference type="NCBI Taxonomy" id="1717717"/>
    <lineage>
        <taxon>Bacteria</taxon>
        <taxon>Pseudomonadati</taxon>
        <taxon>Bacteroidota</taxon>
        <taxon>Bacteroidia</taxon>
        <taxon>Marinilabiliales</taxon>
        <taxon>Marinifilaceae</taxon>
        <taxon>Labilibaculum</taxon>
    </lineage>
</organism>
<dbReference type="KEGG" id="mbas:ALGA_3820"/>